<gene>
    <name evidence="2" type="ORF">JK635_07705</name>
</gene>
<evidence type="ECO:0000313" key="2">
    <source>
        <dbReference type="EMBL" id="MBL4952094.1"/>
    </source>
</evidence>
<dbReference type="RefSeq" id="WP_202653373.1">
    <property type="nucleotide sequence ID" value="NZ_JAESWB010000134.1"/>
</dbReference>
<dbReference type="PROSITE" id="PS51257">
    <property type="entry name" value="PROKAR_LIPOPROTEIN"/>
    <property type="match status" value="1"/>
</dbReference>
<reference evidence="2 3" key="1">
    <citation type="submission" date="2021-01" db="EMBL/GenBank/DDBJ databases">
        <title>Genome public.</title>
        <authorList>
            <person name="Liu C."/>
            <person name="Sun Q."/>
        </authorList>
    </citation>
    <scope>NUCLEOTIDE SEQUENCE [LARGE SCALE GENOMIC DNA]</scope>
    <source>
        <strain evidence="2 3">YIM B02564</strain>
    </source>
</reference>
<dbReference type="EMBL" id="JAESWB010000134">
    <property type="protein sequence ID" value="MBL4952094.1"/>
    <property type="molecule type" value="Genomic_DNA"/>
</dbReference>
<feature type="region of interest" description="Disordered" evidence="1">
    <location>
        <begin position="21"/>
        <end position="88"/>
    </location>
</feature>
<organism evidence="2 3">
    <name type="scientific">Neobacillus paridis</name>
    <dbReference type="NCBI Taxonomy" id="2803862"/>
    <lineage>
        <taxon>Bacteria</taxon>
        <taxon>Bacillati</taxon>
        <taxon>Bacillota</taxon>
        <taxon>Bacilli</taxon>
        <taxon>Bacillales</taxon>
        <taxon>Bacillaceae</taxon>
        <taxon>Neobacillus</taxon>
    </lineage>
</organism>
<proteinExistence type="predicted"/>
<feature type="compositionally biased region" description="Low complexity" evidence="1">
    <location>
        <begin position="75"/>
        <end position="88"/>
    </location>
</feature>
<name>A0ABS1TN00_9BACI</name>
<sequence length="214" mass="24041">MMKTKFGLILLTLTLGLMGLSGCSSEEKKNPEPKKATVQQHESKAIKQEDTQKEKSPTSQEKSSQIKGKREKSVKTPSKSSVSATPSTPQEFIVAIQSPLSEFFQAIQSDEKDFNQVVKGTMKKEDFLKHKSENLQNIKQKLDRVKEVPAKGEASAFKEKFVNILQRIYGVSDTRYNEAEKTDDLKTLAKNMVSVEKQIVDDFSALLAPYNTHK</sequence>
<protein>
    <recommendedName>
        <fullName evidence="4">Lipoprotein</fullName>
    </recommendedName>
</protein>
<accession>A0ABS1TN00</accession>
<dbReference type="Proteomes" id="UP000623967">
    <property type="component" value="Unassembled WGS sequence"/>
</dbReference>
<keyword evidence="3" id="KW-1185">Reference proteome</keyword>
<evidence type="ECO:0000256" key="1">
    <source>
        <dbReference type="SAM" id="MobiDB-lite"/>
    </source>
</evidence>
<feature type="compositionally biased region" description="Polar residues" evidence="1">
    <location>
        <begin position="57"/>
        <end position="66"/>
    </location>
</feature>
<evidence type="ECO:0008006" key="4">
    <source>
        <dbReference type="Google" id="ProtNLM"/>
    </source>
</evidence>
<feature type="compositionally biased region" description="Basic and acidic residues" evidence="1">
    <location>
        <begin position="25"/>
        <end position="56"/>
    </location>
</feature>
<evidence type="ECO:0000313" key="3">
    <source>
        <dbReference type="Proteomes" id="UP000623967"/>
    </source>
</evidence>
<comment type="caution">
    <text evidence="2">The sequence shown here is derived from an EMBL/GenBank/DDBJ whole genome shotgun (WGS) entry which is preliminary data.</text>
</comment>